<feature type="region of interest" description="Disordered" evidence="1">
    <location>
        <begin position="458"/>
        <end position="478"/>
    </location>
</feature>
<dbReference type="RefSeq" id="WP_245802938.1">
    <property type="nucleotide sequence ID" value="NZ_FRCY01000024.1"/>
</dbReference>
<name>A0A1M7QST9_9BACT</name>
<dbReference type="Proteomes" id="UP000184513">
    <property type="component" value="Unassembled WGS sequence"/>
</dbReference>
<sequence length="478" mass="54738">MEMMNRIGWIKSGREASFRFGACCLLAMLTLSFCSEKADDGPIIIDERDQGMSLKNTMAIDKVWSGHPVGFSLLTHGNRQYIAYYNEDRHMTVGQRNLEDASFERFTLPVFDREEGEGTSTILNWDSHNSVTLAVDKEGFIHLSGNMHVHPLTYFKSTKPHDISSLKQEMKMVGRNEQRCTYPKFMTSREGELIFHYRDGGSGNGNEIYNIYDTESGKWSRLLDAPLTDGRGEMNAYASQPTLREDDWYHMYWVWRDTPDCETNHDLSYIKSPDLINWYNAFEEPVRVPVTIEQQSVIVDPIPPGGGIINLAAKLCLDENQQALMGYHKYDEAGNLQFYVARARDGKWTSKQVTDWNYRWEFSGRGSIDFEVRVGTFERRDDGNYELGYQHVEYGNGTILLDKELNPIGKVLKPESYVAGLQPEDDFPGLGVRSAGDLGKSENGRTYMLKWETLARNRDRPHPEPLPAPSQLYLLELE</sequence>
<dbReference type="AlphaFoldDB" id="A0A1M7QST9"/>
<evidence type="ECO:0000256" key="1">
    <source>
        <dbReference type="SAM" id="MobiDB-lite"/>
    </source>
</evidence>
<evidence type="ECO:0000313" key="3">
    <source>
        <dbReference type="Proteomes" id="UP000184513"/>
    </source>
</evidence>
<organism evidence="2 3">
    <name type="scientific">Cyclobacterium lianum</name>
    <dbReference type="NCBI Taxonomy" id="388280"/>
    <lineage>
        <taxon>Bacteria</taxon>
        <taxon>Pseudomonadati</taxon>
        <taxon>Bacteroidota</taxon>
        <taxon>Cytophagia</taxon>
        <taxon>Cytophagales</taxon>
        <taxon>Cyclobacteriaceae</taxon>
        <taxon>Cyclobacterium</taxon>
    </lineage>
</organism>
<proteinExistence type="predicted"/>
<keyword evidence="3" id="KW-1185">Reference proteome</keyword>
<reference evidence="2 3" key="1">
    <citation type="submission" date="2016-11" db="EMBL/GenBank/DDBJ databases">
        <authorList>
            <person name="Jaros S."/>
            <person name="Januszkiewicz K."/>
            <person name="Wedrychowicz H."/>
        </authorList>
    </citation>
    <scope>NUCLEOTIDE SEQUENCE [LARGE SCALE GENOMIC DNA]</scope>
    <source>
        <strain evidence="2 3">CGMCC 1.6102</strain>
    </source>
</reference>
<gene>
    <name evidence="2" type="ORF">SAMN04488057_1247</name>
</gene>
<protein>
    <submittedName>
        <fullName evidence="2">BNR repeat-containing family member</fullName>
    </submittedName>
</protein>
<dbReference type="STRING" id="388280.SAMN04488057_1247"/>
<evidence type="ECO:0000313" key="2">
    <source>
        <dbReference type="EMBL" id="SHN34866.1"/>
    </source>
</evidence>
<dbReference type="EMBL" id="FRCY01000024">
    <property type="protein sequence ID" value="SHN34866.1"/>
    <property type="molecule type" value="Genomic_DNA"/>
</dbReference>
<accession>A0A1M7QST9</accession>
<dbReference type="Pfam" id="PF15892">
    <property type="entry name" value="BNR_4"/>
    <property type="match status" value="1"/>
</dbReference>